<keyword evidence="2" id="KW-1185">Reference proteome</keyword>
<comment type="caution">
    <text evidence="1">The sequence shown here is derived from an EMBL/GenBank/DDBJ whole genome shotgun (WGS) entry which is preliminary data.</text>
</comment>
<dbReference type="EMBL" id="JABBWG010000587">
    <property type="protein sequence ID" value="KAG1791490.1"/>
    <property type="molecule type" value="Genomic_DNA"/>
</dbReference>
<dbReference type="AlphaFoldDB" id="A0A9P7AKS1"/>
<feature type="non-terminal residue" evidence="1">
    <location>
        <position position="1"/>
    </location>
</feature>
<organism evidence="1 2">
    <name type="scientific">Suillus subaureus</name>
    <dbReference type="NCBI Taxonomy" id="48587"/>
    <lineage>
        <taxon>Eukaryota</taxon>
        <taxon>Fungi</taxon>
        <taxon>Dikarya</taxon>
        <taxon>Basidiomycota</taxon>
        <taxon>Agaricomycotina</taxon>
        <taxon>Agaricomycetes</taxon>
        <taxon>Agaricomycetidae</taxon>
        <taxon>Boletales</taxon>
        <taxon>Suillineae</taxon>
        <taxon>Suillaceae</taxon>
        <taxon>Suillus</taxon>
    </lineage>
</organism>
<evidence type="ECO:0000313" key="1">
    <source>
        <dbReference type="EMBL" id="KAG1791490.1"/>
    </source>
</evidence>
<gene>
    <name evidence="1" type="ORF">BJ212DRAFT_1293873</name>
</gene>
<sequence length="85" mass="9676">IFETVGITFSLPYQYSYQHYVLLTHLFRAPNGLCSSITGPKYIKAAKEPWMHSSWYKPLGQILITNKCLDKLAASCVDFYLAQNA</sequence>
<reference evidence="1" key="1">
    <citation type="journal article" date="2020" name="New Phytol.">
        <title>Comparative genomics reveals dynamic genome evolution in host specialist ectomycorrhizal fungi.</title>
        <authorList>
            <person name="Lofgren L.A."/>
            <person name="Nguyen N.H."/>
            <person name="Vilgalys R."/>
            <person name="Ruytinx J."/>
            <person name="Liao H.L."/>
            <person name="Branco S."/>
            <person name="Kuo A."/>
            <person name="LaButti K."/>
            <person name="Lipzen A."/>
            <person name="Andreopoulos W."/>
            <person name="Pangilinan J."/>
            <person name="Riley R."/>
            <person name="Hundley H."/>
            <person name="Na H."/>
            <person name="Barry K."/>
            <person name="Grigoriev I.V."/>
            <person name="Stajich J.E."/>
            <person name="Kennedy P.G."/>
        </authorList>
    </citation>
    <scope>NUCLEOTIDE SEQUENCE</scope>
    <source>
        <strain evidence="1">MN1</strain>
    </source>
</reference>
<dbReference type="Proteomes" id="UP000807769">
    <property type="component" value="Unassembled WGS sequence"/>
</dbReference>
<evidence type="ECO:0000313" key="2">
    <source>
        <dbReference type="Proteomes" id="UP000807769"/>
    </source>
</evidence>
<proteinExistence type="predicted"/>
<protein>
    <submittedName>
        <fullName evidence="1">Uncharacterized protein</fullName>
    </submittedName>
</protein>
<name>A0A9P7AKS1_9AGAM</name>
<dbReference type="RefSeq" id="XP_041184814.1">
    <property type="nucleotide sequence ID" value="XM_041332182.1"/>
</dbReference>
<dbReference type="OrthoDB" id="3246013at2759"/>
<dbReference type="GeneID" id="64626199"/>
<accession>A0A9P7AKS1</accession>